<name>A0ABP8R6W7_9SPHI</name>
<dbReference type="EMBL" id="BAABGR010000035">
    <property type="protein sequence ID" value="GAA4519700.1"/>
    <property type="molecule type" value="Genomic_DNA"/>
</dbReference>
<gene>
    <name evidence="1" type="ORF">GCM10023173_23040</name>
</gene>
<accession>A0ABP8R6W7</accession>
<evidence type="ECO:0000313" key="1">
    <source>
        <dbReference type="EMBL" id="GAA4519700.1"/>
    </source>
</evidence>
<protein>
    <recommendedName>
        <fullName evidence="3">IPExxxVDY family protein</fullName>
    </recommendedName>
</protein>
<sequence>MTTILNKVTFKLDLDFDLELDFNLIGISSSLRDYRLCHFINKNTGLQLQFGKESHIDHTGRPKTKSTDELDYHIIVERTKSKKEVIHHFPVYRYCADNFDYEYYLINNKSLENGVLIPEVANFDYFMLIKHYIDPEDLEKLISNLKAINDILLVKEIDPTSLKSKENLIF</sequence>
<evidence type="ECO:0000313" key="2">
    <source>
        <dbReference type="Proteomes" id="UP001500394"/>
    </source>
</evidence>
<dbReference type="NCBIfam" id="NF033205">
    <property type="entry name" value="IPExxxVDY"/>
    <property type="match status" value="1"/>
</dbReference>
<organism evidence="1 2">
    <name type="scientific">Sphingobacterium thermophilum</name>
    <dbReference type="NCBI Taxonomy" id="768534"/>
    <lineage>
        <taxon>Bacteria</taxon>
        <taxon>Pseudomonadati</taxon>
        <taxon>Bacteroidota</taxon>
        <taxon>Sphingobacteriia</taxon>
        <taxon>Sphingobacteriales</taxon>
        <taxon>Sphingobacteriaceae</taxon>
        <taxon>Sphingobacterium</taxon>
    </lineage>
</organism>
<dbReference type="Proteomes" id="UP001500394">
    <property type="component" value="Unassembled WGS sequence"/>
</dbReference>
<proteinExistence type="predicted"/>
<dbReference type="InterPro" id="IPR047690">
    <property type="entry name" value="IPExxxVDY_fam"/>
</dbReference>
<keyword evidence="2" id="KW-1185">Reference proteome</keyword>
<comment type="caution">
    <text evidence="1">The sequence shown here is derived from an EMBL/GenBank/DDBJ whole genome shotgun (WGS) entry which is preliminary data.</text>
</comment>
<evidence type="ECO:0008006" key="3">
    <source>
        <dbReference type="Google" id="ProtNLM"/>
    </source>
</evidence>
<reference evidence="2" key="1">
    <citation type="journal article" date="2019" name="Int. J. Syst. Evol. Microbiol.">
        <title>The Global Catalogue of Microorganisms (GCM) 10K type strain sequencing project: providing services to taxonomists for standard genome sequencing and annotation.</title>
        <authorList>
            <consortium name="The Broad Institute Genomics Platform"/>
            <consortium name="The Broad Institute Genome Sequencing Center for Infectious Disease"/>
            <person name="Wu L."/>
            <person name="Ma J."/>
        </authorList>
    </citation>
    <scope>NUCLEOTIDE SEQUENCE [LARGE SCALE GENOMIC DNA]</scope>
    <source>
        <strain evidence="2">JCM 17858</strain>
    </source>
</reference>